<dbReference type="AlphaFoldDB" id="A0AAD9L999"/>
<accession>A0AAD9L999</accession>
<dbReference type="EMBL" id="JAODAN010000001">
    <property type="protein sequence ID" value="KAK1927878.1"/>
    <property type="molecule type" value="Genomic_DNA"/>
</dbReference>
<evidence type="ECO:0000313" key="1">
    <source>
        <dbReference type="EMBL" id="KAK1927878.1"/>
    </source>
</evidence>
<keyword evidence="2" id="KW-1185">Reference proteome</keyword>
<name>A0AAD9L999_PAPLA</name>
<sequence>MRHRRTYREIDGSYDPPAVPVQCTLDGPCAQLPRIAWLRIIPLGHGFSAWMCSIPCTLSKGPVPRSGPCGLTRRPPRQDLCPIVQSLASIHWRLGCPSPWPKSRFACVHADGDASGVPVGKEIGLTGQIWRASFLCRNAPVRNHSPETESRSTCKCPTCRKHHELSQSRRRGKGCSPGLAVVGLPACDSAFTVAHDCRSHLNLATRKAASRE</sequence>
<gene>
    <name evidence="1" type="ORF">DB88DRAFT_54296</name>
</gene>
<protein>
    <submittedName>
        <fullName evidence="1">Uncharacterized protein</fullName>
    </submittedName>
</protein>
<dbReference type="Proteomes" id="UP001182556">
    <property type="component" value="Unassembled WGS sequence"/>
</dbReference>
<reference evidence="1" key="1">
    <citation type="submission" date="2023-02" db="EMBL/GenBank/DDBJ databases">
        <title>Identification and recombinant expression of a fungal hydrolase from Papiliotrema laurentii that hydrolyzes apple cutin and clears colloidal polyester polyurethane.</title>
        <authorList>
            <consortium name="DOE Joint Genome Institute"/>
            <person name="Roman V.A."/>
            <person name="Bojanowski C."/>
            <person name="Crable B.R."/>
            <person name="Wagner D.N."/>
            <person name="Hung C.S."/>
            <person name="Nadeau L.J."/>
            <person name="Schratz L."/>
            <person name="Haridas S."/>
            <person name="Pangilinan J."/>
            <person name="Lipzen A."/>
            <person name="Na H."/>
            <person name="Yan M."/>
            <person name="Ng V."/>
            <person name="Grigoriev I.V."/>
            <person name="Spatafora J.W."/>
            <person name="Barlow D."/>
            <person name="Biffinger J."/>
            <person name="Kelley-Loughnane N."/>
            <person name="Varaljay V.A."/>
            <person name="Crookes-Goodson W.J."/>
        </authorList>
    </citation>
    <scope>NUCLEOTIDE SEQUENCE</scope>
    <source>
        <strain evidence="1">5307AH</strain>
    </source>
</reference>
<evidence type="ECO:0000313" key="2">
    <source>
        <dbReference type="Proteomes" id="UP001182556"/>
    </source>
</evidence>
<proteinExistence type="predicted"/>
<comment type="caution">
    <text evidence="1">The sequence shown here is derived from an EMBL/GenBank/DDBJ whole genome shotgun (WGS) entry which is preliminary data.</text>
</comment>
<organism evidence="1 2">
    <name type="scientific">Papiliotrema laurentii</name>
    <name type="common">Cryptococcus laurentii</name>
    <dbReference type="NCBI Taxonomy" id="5418"/>
    <lineage>
        <taxon>Eukaryota</taxon>
        <taxon>Fungi</taxon>
        <taxon>Dikarya</taxon>
        <taxon>Basidiomycota</taxon>
        <taxon>Agaricomycotina</taxon>
        <taxon>Tremellomycetes</taxon>
        <taxon>Tremellales</taxon>
        <taxon>Rhynchogastremaceae</taxon>
        <taxon>Papiliotrema</taxon>
    </lineage>
</organism>